<organism evidence="1 2">
    <name type="scientific">Herbaspirillum rhizosphaerae</name>
    <dbReference type="NCBI Taxonomy" id="346179"/>
    <lineage>
        <taxon>Bacteria</taxon>
        <taxon>Pseudomonadati</taxon>
        <taxon>Pseudomonadota</taxon>
        <taxon>Betaproteobacteria</taxon>
        <taxon>Burkholderiales</taxon>
        <taxon>Oxalobacteraceae</taxon>
        <taxon>Herbaspirillum</taxon>
    </lineage>
</organism>
<reference evidence="1 2" key="1">
    <citation type="journal article" date="2024" name="Chem. Sci.">
        <title>Discovery of megapolipeptins by genome mining of a Burkholderiales bacteria collection.</title>
        <authorList>
            <person name="Paulo B.S."/>
            <person name="Recchia M.J.J."/>
            <person name="Lee S."/>
            <person name="Fergusson C.H."/>
            <person name="Romanowski S.B."/>
            <person name="Hernandez A."/>
            <person name="Krull N."/>
            <person name="Liu D.Y."/>
            <person name="Cavanagh H."/>
            <person name="Bos A."/>
            <person name="Gray C.A."/>
            <person name="Murphy B.T."/>
            <person name="Linington R.G."/>
            <person name="Eustaquio A.S."/>
        </authorList>
    </citation>
    <scope>NUCLEOTIDE SEQUENCE [LARGE SCALE GENOMIC DNA]</scope>
    <source>
        <strain evidence="1 2">RL21-008-BIB-B</strain>
    </source>
</reference>
<keyword evidence="2" id="KW-1185">Reference proteome</keyword>
<comment type="caution">
    <text evidence="1">The sequence shown here is derived from an EMBL/GenBank/DDBJ whole genome shotgun (WGS) entry which is preliminary data.</text>
</comment>
<dbReference type="RefSeq" id="WP_408169591.1">
    <property type="nucleotide sequence ID" value="NZ_JAQQFR010000014.1"/>
</dbReference>
<proteinExistence type="predicted"/>
<dbReference type="Proteomes" id="UP001629214">
    <property type="component" value="Unassembled WGS sequence"/>
</dbReference>
<dbReference type="EMBL" id="JAQQFR010000014">
    <property type="protein sequence ID" value="MFL9880563.1"/>
    <property type="molecule type" value="Genomic_DNA"/>
</dbReference>
<evidence type="ECO:0000313" key="2">
    <source>
        <dbReference type="Proteomes" id="UP001629214"/>
    </source>
</evidence>
<sequence length="95" mass="11128">MNNRELDSEIANGYVSIDSLKEFRDAEIYGTATPMQWLEKRLRILEKLNKEGRGLRVFDGTTYIVIQEKSEFYKWCATVFPDAYKSFFSERADGE</sequence>
<gene>
    <name evidence="1" type="ORF">PQR63_19360</name>
</gene>
<evidence type="ECO:0000313" key="1">
    <source>
        <dbReference type="EMBL" id="MFL9880563.1"/>
    </source>
</evidence>
<accession>A0ABW8ZDY5</accession>
<protein>
    <submittedName>
        <fullName evidence="1">Uncharacterized protein</fullName>
    </submittedName>
</protein>
<name>A0ABW8ZDY5_9BURK</name>